<proteinExistence type="predicted"/>
<keyword evidence="3" id="KW-1185">Reference proteome</keyword>
<name>A0A501WV82_9RHOB</name>
<gene>
    <name evidence="2" type="ORF">FJM51_03975</name>
</gene>
<evidence type="ECO:0000256" key="1">
    <source>
        <dbReference type="SAM" id="SignalP"/>
    </source>
</evidence>
<accession>A0A501WV82</accession>
<dbReference type="Proteomes" id="UP000319255">
    <property type="component" value="Unassembled WGS sequence"/>
</dbReference>
<dbReference type="AlphaFoldDB" id="A0A501WV82"/>
<sequence length="132" mass="12865">MTPGRAVWRRAVALAAGLMLPAGCASLGPGVPVSVATADGSARYEGERTRGRASDSVALSTQDGADCAGDLRQTKETATGRPAAFGAIHCADGASGILLFSGGPEATGGAVSGVMARRPVRGGWGDGPGAGA</sequence>
<comment type="caution">
    <text evidence="2">The sequence shown here is derived from an EMBL/GenBank/DDBJ whole genome shotgun (WGS) entry which is preliminary data.</text>
</comment>
<dbReference type="EMBL" id="VFRP01000002">
    <property type="protein sequence ID" value="TPE53189.1"/>
    <property type="molecule type" value="Genomic_DNA"/>
</dbReference>
<feature type="signal peptide" evidence="1">
    <location>
        <begin position="1"/>
        <end position="24"/>
    </location>
</feature>
<reference evidence="2 3" key="1">
    <citation type="submission" date="2019-06" db="EMBL/GenBank/DDBJ databases">
        <title>A novel bacterium of genus Amaricoccus, isolated from marine sediment.</title>
        <authorList>
            <person name="Huang H."/>
            <person name="Mo K."/>
            <person name="Hu Y."/>
        </authorList>
    </citation>
    <scope>NUCLEOTIDE SEQUENCE [LARGE SCALE GENOMIC DNA]</scope>
    <source>
        <strain evidence="2 3">HB172011</strain>
    </source>
</reference>
<protein>
    <submittedName>
        <fullName evidence="2">Uncharacterized protein</fullName>
    </submittedName>
</protein>
<evidence type="ECO:0000313" key="3">
    <source>
        <dbReference type="Proteomes" id="UP000319255"/>
    </source>
</evidence>
<keyword evidence="1" id="KW-0732">Signal</keyword>
<dbReference type="RefSeq" id="WP_140452811.1">
    <property type="nucleotide sequence ID" value="NZ_VFRP01000002.1"/>
</dbReference>
<feature type="chain" id="PRO_5021449228" evidence="1">
    <location>
        <begin position="25"/>
        <end position="132"/>
    </location>
</feature>
<evidence type="ECO:0000313" key="2">
    <source>
        <dbReference type="EMBL" id="TPE53189.1"/>
    </source>
</evidence>
<organism evidence="2 3">
    <name type="scientific">Amaricoccus solimangrovi</name>
    <dbReference type="NCBI Taxonomy" id="2589815"/>
    <lineage>
        <taxon>Bacteria</taxon>
        <taxon>Pseudomonadati</taxon>
        <taxon>Pseudomonadota</taxon>
        <taxon>Alphaproteobacteria</taxon>
        <taxon>Rhodobacterales</taxon>
        <taxon>Paracoccaceae</taxon>
        <taxon>Amaricoccus</taxon>
    </lineage>
</organism>